<name>A0AAD4CWB4_ASPNN</name>
<reference evidence="9" key="1">
    <citation type="journal article" date="2019" name="Beilstein J. Org. Chem.">
        <title>Nanangenines: drimane sesquiterpenoids as the dominant metabolite cohort of a novel Australian fungus, Aspergillus nanangensis.</title>
        <authorList>
            <person name="Lacey H.J."/>
            <person name="Gilchrist C.L.M."/>
            <person name="Crombie A."/>
            <person name="Kalaitzis J.A."/>
            <person name="Vuong D."/>
            <person name="Rutledge P.J."/>
            <person name="Turner P."/>
            <person name="Pitt J.I."/>
            <person name="Lacey E."/>
            <person name="Chooi Y.H."/>
            <person name="Piggott A.M."/>
        </authorList>
    </citation>
    <scope>NUCLEOTIDE SEQUENCE</scope>
    <source>
        <strain evidence="9">MST-FP2251</strain>
    </source>
</reference>
<keyword evidence="10" id="KW-1185">Reference proteome</keyword>
<accession>A0AAD4CWB4</accession>
<dbReference type="InterPro" id="IPR016163">
    <property type="entry name" value="Ald_DH_C"/>
</dbReference>
<evidence type="ECO:0000256" key="6">
    <source>
        <dbReference type="PROSITE-ProRule" id="PRU10007"/>
    </source>
</evidence>
<protein>
    <recommendedName>
        <fullName evidence="4">aldehyde dehydrogenase (NAD(+))</fullName>
        <ecNumber evidence="4">1.2.1.3</ecNumber>
    </recommendedName>
</protein>
<evidence type="ECO:0000256" key="3">
    <source>
        <dbReference type="ARBA" id="ARBA00023002"/>
    </source>
</evidence>
<comment type="catalytic activity">
    <reaction evidence="5">
        <text>an aldehyde + NAD(+) + H2O = a carboxylate + NADH + 2 H(+)</text>
        <dbReference type="Rhea" id="RHEA:16185"/>
        <dbReference type="ChEBI" id="CHEBI:15377"/>
        <dbReference type="ChEBI" id="CHEBI:15378"/>
        <dbReference type="ChEBI" id="CHEBI:17478"/>
        <dbReference type="ChEBI" id="CHEBI:29067"/>
        <dbReference type="ChEBI" id="CHEBI:57540"/>
        <dbReference type="ChEBI" id="CHEBI:57945"/>
        <dbReference type="EC" id="1.2.1.3"/>
    </reaction>
</comment>
<sequence>MSLYESRLFINGELVEPSKGNKFPLLNPATNALVANIPIADEDDIDKLVAAAEKAQPAWARTPARKRATVIRKFAALMDENKYKLSELDSVCMGKPLHHGLGDVQEACDISNYFAGLVEHADGETSLNSPDVLSISMRQPFGVVASIIPWNFPTMIWCHDVIPAAGAGNAVILKTSEKSPLGGVLLAQLAYQAGFPPGIINVISGPGQTGALLSAHMKIRKISFTGSTPTGRAIMQAAAKSNLKAVSLELGGKSPLLVFEDADLDATAAAAVKSITFNSGQICTASSRVYVQKSVADKFKALAVKIMQNLRLGDPAQPNTNMGPQADSRQAAVVASYLQAGAKDGTALVGGERALEAGDNYIHPTIFADIPHGSKLDAEEIFGPVMVLHEFETEDEAVQRANDTEYGLFASVFTKDVGRALRVARALEAGNVGVNCTSPDGAYELPFGGWKMSGIGYQKGSHAVLEWTQGKSVSIKHLG</sequence>
<dbReference type="Pfam" id="PF00171">
    <property type="entry name" value="Aldedh"/>
    <property type="match status" value="1"/>
</dbReference>
<dbReference type="GO" id="GO:0004029">
    <property type="term" value="F:aldehyde dehydrogenase (NAD+) activity"/>
    <property type="evidence" value="ECO:0007669"/>
    <property type="project" value="UniProtKB-EC"/>
</dbReference>
<proteinExistence type="inferred from homology"/>
<feature type="domain" description="Aldehyde dehydrogenase" evidence="8">
    <location>
        <begin position="17"/>
        <end position="473"/>
    </location>
</feature>
<dbReference type="InterPro" id="IPR016161">
    <property type="entry name" value="Ald_DH/histidinol_DH"/>
</dbReference>
<organism evidence="9 10">
    <name type="scientific">Aspergillus nanangensis</name>
    <dbReference type="NCBI Taxonomy" id="2582783"/>
    <lineage>
        <taxon>Eukaryota</taxon>
        <taxon>Fungi</taxon>
        <taxon>Dikarya</taxon>
        <taxon>Ascomycota</taxon>
        <taxon>Pezizomycotina</taxon>
        <taxon>Eurotiomycetes</taxon>
        <taxon>Eurotiomycetidae</taxon>
        <taxon>Eurotiales</taxon>
        <taxon>Aspergillaceae</taxon>
        <taxon>Aspergillus</taxon>
        <taxon>Aspergillus subgen. Circumdati</taxon>
    </lineage>
</organism>
<dbReference type="FunFam" id="3.40.605.10:FF:000007">
    <property type="entry name" value="NAD/NADP-dependent betaine aldehyde dehydrogenase"/>
    <property type="match status" value="1"/>
</dbReference>
<evidence type="ECO:0000256" key="7">
    <source>
        <dbReference type="RuleBase" id="RU003345"/>
    </source>
</evidence>
<comment type="similarity">
    <text evidence="2 7">Belongs to the aldehyde dehydrogenase family.</text>
</comment>
<dbReference type="Gene3D" id="3.40.309.10">
    <property type="entry name" value="Aldehyde Dehydrogenase, Chain A, domain 2"/>
    <property type="match status" value="1"/>
</dbReference>
<reference evidence="9" key="2">
    <citation type="submission" date="2020-02" db="EMBL/GenBank/DDBJ databases">
        <authorList>
            <person name="Gilchrist C.L.M."/>
            <person name="Chooi Y.-H."/>
        </authorList>
    </citation>
    <scope>NUCLEOTIDE SEQUENCE</scope>
    <source>
        <strain evidence="9">MST-FP2251</strain>
    </source>
</reference>
<dbReference type="InterPro" id="IPR015590">
    <property type="entry name" value="Aldehyde_DH_dom"/>
</dbReference>
<evidence type="ECO:0000256" key="2">
    <source>
        <dbReference type="ARBA" id="ARBA00009986"/>
    </source>
</evidence>
<feature type="active site" evidence="6">
    <location>
        <position position="249"/>
    </location>
</feature>
<dbReference type="SUPFAM" id="SSF53720">
    <property type="entry name" value="ALDH-like"/>
    <property type="match status" value="1"/>
</dbReference>
<evidence type="ECO:0000256" key="1">
    <source>
        <dbReference type="ARBA" id="ARBA00004685"/>
    </source>
</evidence>
<dbReference type="PANTHER" id="PTHR11699">
    <property type="entry name" value="ALDEHYDE DEHYDROGENASE-RELATED"/>
    <property type="match status" value="1"/>
</dbReference>
<dbReference type="EMBL" id="VCAU01000009">
    <property type="protein sequence ID" value="KAF9892998.1"/>
    <property type="molecule type" value="Genomic_DNA"/>
</dbReference>
<evidence type="ECO:0000256" key="5">
    <source>
        <dbReference type="ARBA" id="ARBA00049194"/>
    </source>
</evidence>
<dbReference type="Proteomes" id="UP001194746">
    <property type="component" value="Unassembled WGS sequence"/>
</dbReference>
<comment type="pathway">
    <text evidence="1">Mycotoxin biosynthesis.</text>
</comment>
<evidence type="ECO:0000259" key="8">
    <source>
        <dbReference type="Pfam" id="PF00171"/>
    </source>
</evidence>
<dbReference type="Gene3D" id="3.40.605.10">
    <property type="entry name" value="Aldehyde Dehydrogenase, Chain A, domain 1"/>
    <property type="match status" value="1"/>
</dbReference>
<evidence type="ECO:0000313" key="10">
    <source>
        <dbReference type="Proteomes" id="UP001194746"/>
    </source>
</evidence>
<comment type="caution">
    <text evidence="9">The sequence shown here is derived from an EMBL/GenBank/DDBJ whole genome shotgun (WGS) entry which is preliminary data.</text>
</comment>
<dbReference type="PROSITE" id="PS00687">
    <property type="entry name" value="ALDEHYDE_DEHYDR_GLU"/>
    <property type="match status" value="1"/>
</dbReference>
<evidence type="ECO:0000313" key="9">
    <source>
        <dbReference type="EMBL" id="KAF9892998.1"/>
    </source>
</evidence>
<dbReference type="EC" id="1.2.1.3" evidence="4"/>
<dbReference type="InterPro" id="IPR016162">
    <property type="entry name" value="Ald_DH_N"/>
</dbReference>
<dbReference type="FunFam" id="3.40.309.10:FF:000012">
    <property type="entry name" value="Betaine aldehyde dehydrogenase"/>
    <property type="match status" value="1"/>
</dbReference>
<gene>
    <name evidence="9" type="ORF">FE257_012409</name>
</gene>
<evidence type="ECO:0000256" key="4">
    <source>
        <dbReference type="ARBA" id="ARBA00024226"/>
    </source>
</evidence>
<dbReference type="InterPro" id="IPR029510">
    <property type="entry name" value="Ald_DH_CS_GLU"/>
</dbReference>
<dbReference type="AlphaFoldDB" id="A0AAD4CWB4"/>
<keyword evidence="3 7" id="KW-0560">Oxidoreductase</keyword>